<dbReference type="SUPFAM" id="SSF56112">
    <property type="entry name" value="Protein kinase-like (PK-like)"/>
    <property type="match status" value="1"/>
</dbReference>
<dbReference type="Gene3D" id="1.10.510.10">
    <property type="entry name" value="Transferase(Phosphotransferase) domain 1"/>
    <property type="match status" value="1"/>
</dbReference>
<dbReference type="AlphaFoldDB" id="A0A409YUS5"/>
<keyword evidence="3" id="KW-0418">Kinase</keyword>
<dbReference type="GO" id="GO:0005524">
    <property type="term" value="F:ATP binding"/>
    <property type="evidence" value="ECO:0007669"/>
    <property type="project" value="UniProtKB-KW"/>
</dbReference>
<dbReference type="InterPro" id="IPR015943">
    <property type="entry name" value="WD40/YVTN_repeat-like_dom_sf"/>
</dbReference>
<dbReference type="GO" id="GO:0004674">
    <property type="term" value="F:protein serine/threonine kinase activity"/>
    <property type="evidence" value="ECO:0007669"/>
    <property type="project" value="TreeGrafter"/>
</dbReference>
<dbReference type="OrthoDB" id="346907at2759"/>
<proteinExistence type="predicted"/>
<evidence type="ECO:0000313" key="7">
    <source>
        <dbReference type="Proteomes" id="UP000284842"/>
    </source>
</evidence>
<gene>
    <name evidence="6" type="ORF">CVT24_013059</name>
</gene>
<dbReference type="EMBL" id="NHTK01000582">
    <property type="protein sequence ID" value="PPR06752.1"/>
    <property type="molecule type" value="Genomic_DNA"/>
</dbReference>
<dbReference type="STRING" id="181874.A0A409YUS5"/>
<sequence length="660" mass="73624">MAASGDFALSGYSLSPPFDTNFLVSSSYKGLEVQTPLIPLPHQQQMVNLSDFHFLPDPTTPSWSIGPLRYHSLDFSCDGKTLSSSTQGDEDIGVVCWNTRTGERVGNFPGYREMVFSPTDPQVAVMQGHQPGFAKVTQTSATGVQSWTIANVHEFTTRHCVRPAFRHDGVMASYFHGSLNETRVNESIHYARNWKYPGPYPAPLTFIYSPSELDTIFLCTSTAQHTLRYHRESYGEGVMLNSTMEPNCTGITTSAWSRNGMWIATGDSADKVLLWDARNTSGINRLKTLPRDRTEAIMTVVFTHDCSLLFIVNAGHYIDVYDIEKGDYVTNSGLPDRGKNIAVDGPRDIVAVATMDDKITLYNLQPRHNTSQNPSIPALLSAHDITSAVVRPKSVPFPGLYFDIYRGAWKLSSPCSFHHAVAIKVLRPGFNPRSKKQERQDFKNLLTKCLVRWISPDLIHDNLVPLLGVYGDFGEFPALITSWMMNGLLSEYLQSEEEYEEKGLMMDVANGVAHLHSHYIVHSDIRASSILIDELGHARLSDPGLFRIFAKSPLVANGTVNQPYRWTAPELLSSSSKEPDLKTDVFSFTMTCLEIYTGAQPFDGVGEALIPGKILQNERPSKPDNVSDSLWAIWGKGWDTDPSKRPDMEEYVKSLQDLPQ</sequence>
<keyword evidence="7" id="KW-1185">Reference proteome</keyword>
<dbReference type="InParanoid" id="A0A409YUS5"/>
<dbReference type="Gene3D" id="2.130.10.10">
    <property type="entry name" value="YVTN repeat-like/Quinoprotein amine dehydrogenase"/>
    <property type="match status" value="1"/>
</dbReference>
<dbReference type="PANTHER" id="PTHR44329:SF288">
    <property type="entry name" value="MITOGEN-ACTIVATED PROTEIN KINASE KINASE KINASE 20"/>
    <property type="match status" value="1"/>
</dbReference>
<evidence type="ECO:0000313" key="6">
    <source>
        <dbReference type="EMBL" id="PPR06752.1"/>
    </source>
</evidence>
<evidence type="ECO:0000256" key="1">
    <source>
        <dbReference type="ARBA" id="ARBA00022679"/>
    </source>
</evidence>
<evidence type="ECO:0000256" key="3">
    <source>
        <dbReference type="ARBA" id="ARBA00022777"/>
    </source>
</evidence>
<accession>A0A409YUS5</accession>
<evidence type="ECO:0000256" key="4">
    <source>
        <dbReference type="ARBA" id="ARBA00022840"/>
    </source>
</evidence>
<keyword evidence="4" id="KW-0067">ATP-binding</keyword>
<organism evidence="6 7">
    <name type="scientific">Panaeolus cyanescens</name>
    <dbReference type="NCBI Taxonomy" id="181874"/>
    <lineage>
        <taxon>Eukaryota</taxon>
        <taxon>Fungi</taxon>
        <taxon>Dikarya</taxon>
        <taxon>Basidiomycota</taxon>
        <taxon>Agaricomycotina</taxon>
        <taxon>Agaricomycetes</taxon>
        <taxon>Agaricomycetidae</taxon>
        <taxon>Agaricales</taxon>
        <taxon>Agaricineae</taxon>
        <taxon>Galeropsidaceae</taxon>
        <taxon>Panaeolus</taxon>
    </lineage>
</organism>
<dbReference type="Pfam" id="PF07714">
    <property type="entry name" value="PK_Tyr_Ser-Thr"/>
    <property type="match status" value="1"/>
</dbReference>
<dbReference type="InterPro" id="IPR051681">
    <property type="entry name" value="Ser/Thr_Kinases-Pseudokinases"/>
</dbReference>
<feature type="domain" description="Protein kinase" evidence="5">
    <location>
        <begin position="390"/>
        <end position="660"/>
    </location>
</feature>
<dbReference type="PANTHER" id="PTHR44329">
    <property type="entry name" value="SERINE/THREONINE-PROTEIN KINASE TNNI3K-RELATED"/>
    <property type="match status" value="1"/>
</dbReference>
<evidence type="ECO:0000256" key="2">
    <source>
        <dbReference type="ARBA" id="ARBA00022741"/>
    </source>
</evidence>
<evidence type="ECO:0000259" key="5">
    <source>
        <dbReference type="PROSITE" id="PS50011"/>
    </source>
</evidence>
<name>A0A409YUS5_9AGAR</name>
<reference evidence="6 7" key="1">
    <citation type="journal article" date="2018" name="Evol. Lett.">
        <title>Horizontal gene cluster transfer increased hallucinogenic mushroom diversity.</title>
        <authorList>
            <person name="Reynolds H.T."/>
            <person name="Vijayakumar V."/>
            <person name="Gluck-Thaler E."/>
            <person name="Korotkin H.B."/>
            <person name="Matheny P.B."/>
            <person name="Slot J.C."/>
        </authorList>
    </citation>
    <scope>NUCLEOTIDE SEQUENCE [LARGE SCALE GENOMIC DNA]</scope>
    <source>
        <strain evidence="6 7">2629</strain>
    </source>
</reference>
<dbReference type="InterPro" id="IPR011044">
    <property type="entry name" value="Quino_amine_DH_bsu"/>
</dbReference>
<comment type="caution">
    <text evidence="6">The sequence shown here is derived from an EMBL/GenBank/DDBJ whole genome shotgun (WGS) entry which is preliminary data.</text>
</comment>
<dbReference type="Proteomes" id="UP000284842">
    <property type="component" value="Unassembled WGS sequence"/>
</dbReference>
<keyword evidence="2" id="KW-0547">Nucleotide-binding</keyword>
<keyword evidence="1" id="KW-0808">Transferase</keyword>
<dbReference type="SUPFAM" id="SSF50969">
    <property type="entry name" value="YVTN repeat-like/Quinoprotein amine dehydrogenase"/>
    <property type="match status" value="1"/>
</dbReference>
<dbReference type="InterPro" id="IPR011009">
    <property type="entry name" value="Kinase-like_dom_sf"/>
</dbReference>
<dbReference type="InterPro" id="IPR000719">
    <property type="entry name" value="Prot_kinase_dom"/>
</dbReference>
<dbReference type="PROSITE" id="PS50011">
    <property type="entry name" value="PROTEIN_KINASE_DOM"/>
    <property type="match status" value="1"/>
</dbReference>
<dbReference type="InterPro" id="IPR001245">
    <property type="entry name" value="Ser-Thr/Tyr_kinase_cat_dom"/>
</dbReference>
<protein>
    <recommendedName>
        <fullName evidence="5">Protein kinase domain-containing protein</fullName>
    </recommendedName>
</protein>